<sequence>MEDEEKIISAPGEKELWDEVTADFRTDPDPLEYHAVLELRERRVILEIFNNHALGFEAVAYTVFSSYLFGRSEFRFSIYNQGFTDEIGKFFGMQDVVLGYRQFDERFVVKTNNQQKLFELFSDIKTRDLLTFLPDLSFGIVEYTMDDADGKAPFLELKIEKAITDTAQLRSIYNTFCSVLLSLEVT</sequence>
<keyword evidence="2" id="KW-1185">Reference proteome</keyword>
<dbReference type="EMBL" id="JBHUHZ010000002">
    <property type="protein sequence ID" value="MFD2163228.1"/>
    <property type="molecule type" value="Genomic_DNA"/>
</dbReference>
<dbReference type="RefSeq" id="WP_255901222.1">
    <property type="nucleotide sequence ID" value="NZ_JAFMZO010000002.1"/>
</dbReference>
<evidence type="ECO:0008006" key="3">
    <source>
        <dbReference type="Google" id="ProtNLM"/>
    </source>
</evidence>
<name>A0ABW4ZMA1_9SPHI</name>
<protein>
    <recommendedName>
        <fullName evidence="3">DUF3137 domain-containing protein</fullName>
    </recommendedName>
</protein>
<proteinExistence type="predicted"/>
<evidence type="ECO:0000313" key="2">
    <source>
        <dbReference type="Proteomes" id="UP001597387"/>
    </source>
</evidence>
<gene>
    <name evidence="1" type="ORF">ACFSJU_12555</name>
</gene>
<evidence type="ECO:0000313" key="1">
    <source>
        <dbReference type="EMBL" id="MFD2163228.1"/>
    </source>
</evidence>
<dbReference type="Proteomes" id="UP001597387">
    <property type="component" value="Unassembled WGS sequence"/>
</dbReference>
<reference evidence="2" key="1">
    <citation type="journal article" date="2019" name="Int. J. Syst. Evol. Microbiol.">
        <title>The Global Catalogue of Microorganisms (GCM) 10K type strain sequencing project: providing services to taxonomists for standard genome sequencing and annotation.</title>
        <authorList>
            <consortium name="The Broad Institute Genomics Platform"/>
            <consortium name="The Broad Institute Genome Sequencing Center for Infectious Disease"/>
            <person name="Wu L."/>
            <person name="Ma J."/>
        </authorList>
    </citation>
    <scope>NUCLEOTIDE SEQUENCE [LARGE SCALE GENOMIC DNA]</scope>
    <source>
        <strain evidence="2">KCTC 42217</strain>
    </source>
</reference>
<organism evidence="1 2">
    <name type="scientific">Paradesertivirga mongoliensis</name>
    <dbReference type="NCBI Taxonomy" id="2100740"/>
    <lineage>
        <taxon>Bacteria</taxon>
        <taxon>Pseudomonadati</taxon>
        <taxon>Bacteroidota</taxon>
        <taxon>Sphingobacteriia</taxon>
        <taxon>Sphingobacteriales</taxon>
        <taxon>Sphingobacteriaceae</taxon>
        <taxon>Paradesertivirga</taxon>
    </lineage>
</organism>
<accession>A0ABW4ZMA1</accession>
<comment type="caution">
    <text evidence="1">The sequence shown here is derived from an EMBL/GenBank/DDBJ whole genome shotgun (WGS) entry which is preliminary data.</text>
</comment>